<dbReference type="PANTHER" id="PTHR37318:SF1">
    <property type="entry name" value="BSL7504 PROTEIN"/>
    <property type="match status" value="1"/>
</dbReference>
<organism evidence="2 3">
    <name type="scientific">Microbacterium maritypicum</name>
    <name type="common">Microbacterium liquefaciens</name>
    <dbReference type="NCBI Taxonomy" id="33918"/>
    <lineage>
        <taxon>Bacteria</taxon>
        <taxon>Bacillati</taxon>
        <taxon>Actinomycetota</taxon>
        <taxon>Actinomycetes</taxon>
        <taxon>Micrococcales</taxon>
        <taxon>Microbacteriaceae</taxon>
        <taxon>Microbacterium</taxon>
    </lineage>
</organism>
<proteinExistence type="predicted"/>
<evidence type="ECO:0000313" key="2">
    <source>
        <dbReference type="EMBL" id="GEC77026.1"/>
    </source>
</evidence>
<dbReference type="Pfam" id="PF13601">
    <property type="entry name" value="HTH_34"/>
    <property type="match status" value="1"/>
</dbReference>
<dbReference type="AlphaFoldDB" id="A0A4Y4B9M5"/>
<dbReference type="InterPro" id="IPR036388">
    <property type="entry name" value="WH-like_DNA-bd_sf"/>
</dbReference>
<dbReference type="EMBL" id="BJNQ01000034">
    <property type="protein sequence ID" value="GEC77026.1"/>
    <property type="molecule type" value="Genomic_DNA"/>
</dbReference>
<dbReference type="CDD" id="cd00090">
    <property type="entry name" value="HTH_ARSR"/>
    <property type="match status" value="1"/>
</dbReference>
<name>A0A4Y4B9M5_MICMQ</name>
<gene>
    <name evidence="2" type="ORF">MLI01_31710</name>
</gene>
<feature type="domain" description="Winged helix DNA-binding" evidence="1">
    <location>
        <begin position="13"/>
        <end position="90"/>
    </location>
</feature>
<dbReference type="RefSeq" id="WP_113680638.1">
    <property type="nucleotide sequence ID" value="NZ_BJNQ01000034.1"/>
</dbReference>
<evidence type="ECO:0000259" key="1">
    <source>
        <dbReference type="Pfam" id="PF13601"/>
    </source>
</evidence>
<dbReference type="InterPro" id="IPR036390">
    <property type="entry name" value="WH_DNA-bd_sf"/>
</dbReference>
<evidence type="ECO:0000313" key="3">
    <source>
        <dbReference type="Proteomes" id="UP000317410"/>
    </source>
</evidence>
<comment type="caution">
    <text evidence="2">The sequence shown here is derived from an EMBL/GenBank/DDBJ whole genome shotgun (WGS) entry which is preliminary data.</text>
</comment>
<protein>
    <submittedName>
        <fullName evidence="2">MarR family transcriptional regulator</fullName>
    </submittedName>
</protein>
<dbReference type="InterPro" id="IPR027395">
    <property type="entry name" value="WH_DNA-bd_dom"/>
</dbReference>
<sequence>MSGLDERIHHPTRLQLCAMLAAVEDVEFSFARDRIGVADSVLSKHAKALEEAGYVTVRKGVSSGRRRTWFSLTMNGRAAFRAHLAELQRLAGAATSPPSST</sequence>
<dbReference type="SUPFAM" id="SSF46785">
    <property type="entry name" value="Winged helix' DNA-binding domain"/>
    <property type="match status" value="1"/>
</dbReference>
<dbReference type="Gene3D" id="1.10.10.10">
    <property type="entry name" value="Winged helix-like DNA-binding domain superfamily/Winged helix DNA-binding domain"/>
    <property type="match status" value="1"/>
</dbReference>
<dbReference type="Proteomes" id="UP000317410">
    <property type="component" value="Unassembled WGS sequence"/>
</dbReference>
<accession>A0A4Y4B9M5</accession>
<dbReference type="PANTHER" id="PTHR37318">
    <property type="entry name" value="BSL7504 PROTEIN"/>
    <property type="match status" value="1"/>
</dbReference>
<reference evidence="2 3" key="1">
    <citation type="submission" date="2019-06" db="EMBL/GenBank/DDBJ databases">
        <title>Whole genome shotgun sequence of Microbacterium liquefaciens NBRC 15037.</title>
        <authorList>
            <person name="Hosoyama A."/>
            <person name="Uohara A."/>
            <person name="Ohji S."/>
            <person name="Ichikawa N."/>
        </authorList>
    </citation>
    <scope>NUCLEOTIDE SEQUENCE [LARGE SCALE GENOMIC DNA]</scope>
    <source>
        <strain evidence="2 3">NBRC 15037</strain>
    </source>
</reference>
<dbReference type="InterPro" id="IPR011991">
    <property type="entry name" value="ArsR-like_HTH"/>
</dbReference>